<keyword evidence="2" id="KW-0812">Transmembrane</keyword>
<dbReference type="EMBL" id="FMVM01000001">
    <property type="protein sequence ID" value="SCX86041.1"/>
    <property type="molecule type" value="Genomic_DNA"/>
</dbReference>
<dbReference type="STRING" id="582692.SAMN05720606_101255"/>
<keyword evidence="2" id="KW-0472">Membrane</keyword>
<keyword evidence="2" id="KW-1133">Transmembrane helix</keyword>
<dbReference type="Gene3D" id="2.60.40.1630">
    <property type="entry name" value="bacillus anthracis domain"/>
    <property type="match status" value="1"/>
</dbReference>
<reference evidence="4" key="1">
    <citation type="submission" date="2016-10" db="EMBL/GenBank/DDBJ databases">
        <authorList>
            <person name="Varghese N."/>
            <person name="Submissions S."/>
        </authorList>
    </citation>
    <scope>NUCLEOTIDE SEQUENCE [LARGE SCALE GENOMIC DNA]</scope>
    <source>
        <strain evidence="4">BL9</strain>
    </source>
</reference>
<feature type="transmembrane region" description="Helical" evidence="2">
    <location>
        <begin position="53"/>
        <end position="73"/>
    </location>
</feature>
<dbReference type="AlphaFoldDB" id="A0A1G5B7G0"/>
<organism evidence="3 4">
    <name type="scientific">Paenibacillus polysaccharolyticus</name>
    <dbReference type="NCBI Taxonomy" id="582692"/>
    <lineage>
        <taxon>Bacteria</taxon>
        <taxon>Bacillati</taxon>
        <taxon>Bacillota</taxon>
        <taxon>Bacilli</taxon>
        <taxon>Bacillales</taxon>
        <taxon>Paenibacillaceae</taxon>
        <taxon>Paenibacillus</taxon>
    </lineage>
</organism>
<evidence type="ECO:0000313" key="4">
    <source>
        <dbReference type="Proteomes" id="UP000198538"/>
    </source>
</evidence>
<dbReference type="Proteomes" id="UP000198538">
    <property type="component" value="Unassembled WGS sequence"/>
</dbReference>
<evidence type="ECO:0000256" key="2">
    <source>
        <dbReference type="SAM" id="Phobius"/>
    </source>
</evidence>
<dbReference type="RefSeq" id="WP_090915151.1">
    <property type="nucleotide sequence ID" value="NZ_FMVM01000001.1"/>
</dbReference>
<sequence length="392" mass="43876">MTTSPEEKALLADAYEVNKERRELDSANTAAAIQRGLAEARTSRSSKRRRGQWIAVLCAVSLAVAGIMFASLGDLGQQRLTSSEPEVHWGGLEPFRGLLRTDQESATLTSALNHNYVQRVDQTVTMGKYTFTLDALMADENRVILLYSARTDTPSGVYSMANTKLTDASTGHVIDNGSISSIHFSDQNNVLRGRTTFDRSRSTALPEKLNFEFQLSSVVPDRLDDDKGEGNGIEREKQRENSQERKYEFSKKMNVMIALDPKFSIPKTETIPVNQTFKFGEYDVLISDVEISPLVTQVRVDYDPKQKLDYEKESFISDIVQPFEIVTISKKGEKTTLSRNGGRGTGNGMVYTFNSNSLDEPRSIILKMQGKPGKVYENIQDVAKDQFEIKIK</sequence>
<name>A0A1G5B7G0_9BACL</name>
<protein>
    <submittedName>
        <fullName evidence="3">Uncharacterized protein</fullName>
    </submittedName>
</protein>
<feature type="region of interest" description="Disordered" evidence="1">
    <location>
        <begin position="221"/>
        <end position="244"/>
    </location>
</feature>
<accession>A0A1G5B7G0</accession>
<evidence type="ECO:0000256" key="1">
    <source>
        <dbReference type="SAM" id="MobiDB-lite"/>
    </source>
</evidence>
<proteinExistence type="predicted"/>
<gene>
    <name evidence="3" type="ORF">SAMN05720606_101255</name>
</gene>
<evidence type="ECO:0000313" key="3">
    <source>
        <dbReference type="EMBL" id="SCX86041.1"/>
    </source>
</evidence>
<keyword evidence="4" id="KW-1185">Reference proteome</keyword>